<organism evidence="3 4">
    <name type="scientific">Novosphingobium aquae</name>
    <dbReference type="NCBI Taxonomy" id="3133435"/>
    <lineage>
        <taxon>Bacteria</taxon>
        <taxon>Pseudomonadati</taxon>
        <taxon>Pseudomonadota</taxon>
        <taxon>Alphaproteobacteria</taxon>
        <taxon>Sphingomonadales</taxon>
        <taxon>Sphingomonadaceae</taxon>
        <taxon>Novosphingobium</taxon>
    </lineage>
</organism>
<name>A0ABU8S9N8_9SPHN</name>
<dbReference type="InterPro" id="IPR011055">
    <property type="entry name" value="Dup_hybrid_motif"/>
</dbReference>
<keyword evidence="1" id="KW-0732">Signal</keyword>
<accession>A0ABU8S9N8</accession>
<feature type="signal peptide" evidence="1">
    <location>
        <begin position="1"/>
        <end position="30"/>
    </location>
</feature>
<dbReference type="Proteomes" id="UP001379235">
    <property type="component" value="Unassembled WGS sequence"/>
</dbReference>
<feature type="chain" id="PRO_5047221166" evidence="1">
    <location>
        <begin position="31"/>
        <end position="298"/>
    </location>
</feature>
<evidence type="ECO:0000259" key="2">
    <source>
        <dbReference type="Pfam" id="PF01551"/>
    </source>
</evidence>
<dbReference type="EMBL" id="JBBHJY010000004">
    <property type="protein sequence ID" value="MEJ6010209.1"/>
    <property type="molecule type" value="Genomic_DNA"/>
</dbReference>
<dbReference type="CDD" id="cd12797">
    <property type="entry name" value="M23_peptidase"/>
    <property type="match status" value="1"/>
</dbReference>
<evidence type="ECO:0000313" key="4">
    <source>
        <dbReference type="Proteomes" id="UP001379235"/>
    </source>
</evidence>
<evidence type="ECO:0000313" key="3">
    <source>
        <dbReference type="EMBL" id="MEJ6010209.1"/>
    </source>
</evidence>
<dbReference type="Gene3D" id="2.70.70.10">
    <property type="entry name" value="Glucose Permease (Domain IIA)"/>
    <property type="match status" value="1"/>
</dbReference>
<feature type="domain" description="M23ase beta-sheet core" evidence="2">
    <location>
        <begin position="194"/>
        <end position="290"/>
    </location>
</feature>
<proteinExistence type="predicted"/>
<comment type="caution">
    <text evidence="3">The sequence shown here is derived from an EMBL/GenBank/DDBJ whole genome shotgun (WGS) entry which is preliminary data.</text>
</comment>
<dbReference type="PANTHER" id="PTHR21666:SF285">
    <property type="entry name" value="M23 FAMILY METALLOPEPTIDASE"/>
    <property type="match status" value="1"/>
</dbReference>
<dbReference type="PANTHER" id="PTHR21666">
    <property type="entry name" value="PEPTIDASE-RELATED"/>
    <property type="match status" value="1"/>
</dbReference>
<dbReference type="EC" id="3.4.-.-" evidence="3"/>
<dbReference type="InterPro" id="IPR016047">
    <property type="entry name" value="M23ase_b-sheet_dom"/>
</dbReference>
<dbReference type="SUPFAM" id="SSF51261">
    <property type="entry name" value="Duplicated hybrid motif"/>
    <property type="match status" value="1"/>
</dbReference>
<dbReference type="GO" id="GO:0016787">
    <property type="term" value="F:hydrolase activity"/>
    <property type="evidence" value="ECO:0007669"/>
    <property type="project" value="UniProtKB-KW"/>
</dbReference>
<keyword evidence="4" id="KW-1185">Reference proteome</keyword>
<dbReference type="PROSITE" id="PS51257">
    <property type="entry name" value="PROKAR_LIPOPROTEIN"/>
    <property type="match status" value="1"/>
</dbReference>
<evidence type="ECO:0000256" key="1">
    <source>
        <dbReference type="SAM" id="SignalP"/>
    </source>
</evidence>
<keyword evidence="3" id="KW-0378">Hydrolase</keyword>
<reference evidence="3 4" key="1">
    <citation type="submission" date="2024-03" db="EMBL/GenBank/DDBJ databases">
        <authorList>
            <person name="Jo J.-H."/>
        </authorList>
    </citation>
    <scope>NUCLEOTIDE SEQUENCE [LARGE SCALE GENOMIC DNA]</scope>
    <source>
        <strain evidence="3 4">AS3R-12</strain>
    </source>
</reference>
<sequence length="298" mass="31436">MARATGLGSLAGLTMLAMGSCNLNMAPAVAQVSAVPVAKPALARQTNDFSLFGQQVQGGWLRGFAPTGTLSLALSGRPVEIEPDGSFFVAFDRDSGPSSELVARRGDLPTVRKVLVIAPRGWQIEHVNAPYRPSGMADAEFARRRAAELAQIGAARAQSTDAAGWRQPFAWPLRGAIRGRFGAQRVYQGKPGSYHGGLDIAGAEGTPFMAPADGVVVLAAATPFTLEGNLLILDHGSGLSSAFLHASRLGVRPGGHVRQGQVIGWVGRTGRATGPHLHWAIKWREAKLDPLLFVSPQP</sequence>
<dbReference type="RefSeq" id="WP_339966721.1">
    <property type="nucleotide sequence ID" value="NZ_JBBHJY010000004.1"/>
</dbReference>
<dbReference type="InterPro" id="IPR050570">
    <property type="entry name" value="Cell_wall_metabolism_enzyme"/>
</dbReference>
<gene>
    <name evidence="3" type="ORF">WG900_09795</name>
</gene>
<protein>
    <submittedName>
        <fullName evidence="3">M23 family metallopeptidase</fullName>
        <ecNumber evidence="3">3.4.-.-</ecNumber>
    </submittedName>
</protein>
<dbReference type="Pfam" id="PF01551">
    <property type="entry name" value="Peptidase_M23"/>
    <property type="match status" value="1"/>
</dbReference>